<evidence type="ECO:0000313" key="8">
    <source>
        <dbReference type="EMBL" id="TCV92425.1"/>
    </source>
</evidence>
<dbReference type="InterPro" id="IPR050638">
    <property type="entry name" value="AA-Vitamin_Transporters"/>
</dbReference>
<dbReference type="InterPro" id="IPR037185">
    <property type="entry name" value="EmrE-like"/>
</dbReference>
<feature type="transmembrane region" description="Helical" evidence="6">
    <location>
        <begin position="97"/>
        <end position="117"/>
    </location>
</feature>
<dbReference type="Pfam" id="PF00892">
    <property type="entry name" value="EamA"/>
    <property type="match status" value="2"/>
</dbReference>
<comment type="similarity">
    <text evidence="2">Belongs to the EamA transporter family.</text>
</comment>
<keyword evidence="9" id="KW-1185">Reference proteome</keyword>
<dbReference type="OrthoDB" id="5430053at2"/>
<feature type="domain" description="EamA" evidence="7">
    <location>
        <begin position="13"/>
        <end position="139"/>
    </location>
</feature>
<evidence type="ECO:0000256" key="1">
    <source>
        <dbReference type="ARBA" id="ARBA00004141"/>
    </source>
</evidence>
<feature type="transmembrane region" description="Helical" evidence="6">
    <location>
        <begin position="40"/>
        <end position="59"/>
    </location>
</feature>
<sequence>MNEDSPRRNAVVALGITVVIWAYSWIVMKQVLRYAGPFDFAALRYSLGAALLFGVLLATRQPLRPPPILSTALVGLSQTAAFQGLGQLALVSGGAGHVALLAYAMPFWAVLLAWVLLDERPTRRHVVGLLLAALGLTCVIEPWHGLGSTISTICALAGGGFWALGTVLSKRIFRMHNPAPLTLTAWQMMFGAIALVVVALCVPQREIDWTPAFLGGLAYSVILASSVAWGLWLFVVKRLSTAVASVASLAVPVTSVLMAWVILGERPTPMEGVGVVFILAGLVAVTGVGFGRRAGRS</sequence>
<feature type="transmembrane region" description="Helical" evidence="6">
    <location>
        <begin position="150"/>
        <end position="169"/>
    </location>
</feature>
<comment type="caution">
    <text evidence="8">The sequence shown here is derived from an EMBL/GenBank/DDBJ whole genome shotgun (WGS) entry which is preliminary data.</text>
</comment>
<dbReference type="SUPFAM" id="SSF103481">
    <property type="entry name" value="Multidrug resistance efflux transporter EmrE"/>
    <property type="match status" value="2"/>
</dbReference>
<name>A0A4R3YIE0_9GAMM</name>
<accession>A0A4R3YIE0</accession>
<dbReference type="Proteomes" id="UP000295645">
    <property type="component" value="Unassembled WGS sequence"/>
</dbReference>
<gene>
    <name evidence="8" type="ORF">EC912_107133</name>
</gene>
<feature type="transmembrane region" description="Helical" evidence="6">
    <location>
        <begin position="9"/>
        <end position="28"/>
    </location>
</feature>
<protein>
    <submittedName>
        <fullName evidence="8">Threonine/homoserine efflux transporter RhtA</fullName>
    </submittedName>
</protein>
<feature type="transmembrane region" description="Helical" evidence="6">
    <location>
        <begin position="242"/>
        <end position="263"/>
    </location>
</feature>
<evidence type="ECO:0000313" key="9">
    <source>
        <dbReference type="Proteomes" id="UP000295645"/>
    </source>
</evidence>
<feature type="transmembrane region" description="Helical" evidence="6">
    <location>
        <begin position="269"/>
        <end position="291"/>
    </location>
</feature>
<dbReference type="PANTHER" id="PTHR32322:SF2">
    <property type="entry name" value="EAMA DOMAIN-CONTAINING PROTEIN"/>
    <property type="match status" value="1"/>
</dbReference>
<proteinExistence type="inferred from homology"/>
<comment type="subcellular location">
    <subcellularLocation>
        <location evidence="1">Membrane</location>
        <topology evidence="1">Multi-pass membrane protein</topology>
    </subcellularLocation>
</comment>
<feature type="transmembrane region" description="Helical" evidence="6">
    <location>
        <begin position="181"/>
        <end position="200"/>
    </location>
</feature>
<dbReference type="GO" id="GO:0016020">
    <property type="term" value="C:membrane"/>
    <property type="evidence" value="ECO:0007669"/>
    <property type="project" value="UniProtKB-SubCell"/>
</dbReference>
<organism evidence="8 9">
    <name type="scientific">Luteibacter rhizovicinus</name>
    <dbReference type="NCBI Taxonomy" id="242606"/>
    <lineage>
        <taxon>Bacteria</taxon>
        <taxon>Pseudomonadati</taxon>
        <taxon>Pseudomonadota</taxon>
        <taxon>Gammaproteobacteria</taxon>
        <taxon>Lysobacterales</taxon>
        <taxon>Rhodanobacteraceae</taxon>
        <taxon>Luteibacter</taxon>
    </lineage>
</organism>
<dbReference type="AlphaFoldDB" id="A0A4R3YIE0"/>
<dbReference type="RefSeq" id="WP_132145992.1">
    <property type="nucleotide sequence ID" value="NZ_SMCS01000007.1"/>
</dbReference>
<reference evidence="8 9" key="1">
    <citation type="submission" date="2019-03" db="EMBL/GenBank/DDBJ databases">
        <title>Above-ground endophytic microbial communities from plants in different locations in the United States.</title>
        <authorList>
            <person name="Frank C."/>
        </authorList>
    </citation>
    <scope>NUCLEOTIDE SEQUENCE [LARGE SCALE GENOMIC DNA]</scope>
    <source>
        <strain evidence="8 9">LP_13_YM</strain>
    </source>
</reference>
<evidence type="ECO:0000256" key="3">
    <source>
        <dbReference type="ARBA" id="ARBA00022692"/>
    </source>
</evidence>
<evidence type="ECO:0000256" key="6">
    <source>
        <dbReference type="SAM" id="Phobius"/>
    </source>
</evidence>
<dbReference type="Gene3D" id="1.10.3730.20">
    <property type="match status" value="1"/>
</dbReference>
<dbReference type="InterPro" id="IPR000620">
    <property type="entry name" value="EamA_dom"/>
</dbReference>
<keyword evidence="5 6" id="KW-0472">Membrane</keyword>
<feature type="transmembrane region" description="Helical" evidence="6">
    <location>
        <begin position="126"/>
        <end position="144"/>
    </location>
</feature>
<dbReference type="PANTHER" id="PTHR32322">
    <property type="entry name" value="INNER MEMBRANE TRANSPORTER"/>
    <property type="match status" value="1"/>
</dbReference>
<feature type="transmembrane region" description="Helical" evidence="6">
    <location>
        <begin position="212"/>
        <end position="235"/>
    </location>
</feature>
<keyword evidence="3 6" id="KW-0812">Transmembrane</keyword>
<evidence type="ECO:0000256" key="4">
    <source>
        <dbReference type="ARBA" id="ARBA00022989"/>
    </source>
</evidence>
<keyword evidence="4 6" id="KW-1133">Transmembrane helix</keyword>
<evidence type="ECO:0000256" key="5">
    <source>
        <dbReference type="ARBA" id="ARBA00023136"/>
    </source>
</evidence>
<dbReference type="EMBL" id="SMCS01000007">
    <property type="protein sequence ID" value="TCV92425.1"/>
    <property type="molecule type" value="Genomic_DNA"/>
</dbReference>
<evidence type="ECO:0000259" key="7">
    <source>
        <dbReference type="Pfam" id="PF00892"/>
    </source>
</evidence>
<feature type="domain" description="EamA" evidence="7">
    <location>
        <begin position="153"/>
        <end position="285"/>
    </location>
</feature>
<evidence type="ECO:0000256" key="2">
    <source>
        <dbReference type="ARBA" id="ARBA00007362"/>
    </source>
</evidence>